<dbReference type="InterPro" id="IPR032106">
    <property type="entry name" value="2-oxogl_dehyd_N"/>
</dbReference>
<evidence type="ECO:0000313" key="16">
    <source>
        <dbReference type="Proteomes" id="UP000254040"/>
    </source>
</evidence>
<dbReference type="Pfam" id="PF00676">
    <property type="entry name" value="E1_dh"/>
    <property type="match status" value="1"/>
</dbReference>
<dbReference type="InterPro" id="IPR031717">
    <property type="entry name" value="ODO-1/KGD_C"/>
</dbReference>
<keyword evidence="15" id="KW-1185">Reference proteome</keyword>
<evidence type="ECO:0000256" key="1">
    <source>
        <dbReference type="ARBA" id="ARBA00001964"/>
    </source>
</evidence>
<evidence type="ECO:0000313" key="15">
    <source>
        <dbReference type="Proteomes" id="UP000054985"/>
    </source>
</evidence>
<dbReference type="SMART" id="SM00861">
    <property type="entry name" value="Transket_pyr"/>
    <property type="match status" value="1"/>
</dbReference>
<dbReference type="GO" id="GO:0006099">
    <property type="term" value="P:tricarboxylic acid cycle"/>
    <property type="evidence" value="ECO:0007669"/>
    <property type="project" value="TreeGrafter"/>
</dbReference>
<dbReference type="PIRSF" id="PIRSF000157">
    <property type="entry name" value="Oxoglu_dh_E1"/>
    <property type="match status" value="1"/>
</dbReference>
<dbReference type="STRING" id="39962.Lmor_1459"/>
<organism evidence="14 16">
    <name type="scientific">Legionella moravica</name>
    <dbReference type="NCBI Taxonomy" id="39962"/>
    <lineage>
        <taxon>Bacteria</taxon>
        <taxon>Pseudomonadati</taxon>
        <taxon>Pseudomonadota</taxon>
        <taxon>Gammaproteobacteria</taxon>
        <taxon>Legionellales</taxon>
        <taxon>Legionellaceae</taxon>
        <taxon>Legionella</taxon>
    </lineage>
</organism>
<gene>
    <name evidence="14" type="primary">sucA</name>
    <name evidence="13" type="ORF">Lmor_1459</name>
    <name evidence="14" type="ORF">NCTC12239_02782</name>
</gene>
<feature type="domain" description="Transketolase-like pyrimidine-binding" evidence="12">
    <location>
        <begin position="592"/>
        <end position="786"/>
    </location>
</feature>
<dbReference type="EMBL" id="LNYN01000019">
    <property type="protein sequence ID" value="KTD34926.1"/>
    <property type="molecule type" value="Genomic_DNA"/>
</dbReference>
<accession>A0A378K3H4</accession>
<dbReference type="GO" id="GO:0030976">
    <property type="term" value="F:thiamine pyrophosphate binding"/>
    <property type="evidence" value="ECO:0007669"/>
    <property type="project" value="InterPro"/>
</dbReference>
<evidence type="ECO:0000256" key="11">
    <source>
        <dbReference type="ARBA" id="ARBA00051911"/>
    </source>
</evidence>
<dbReference type="Gene3D" id="3.40.50.12470">
    <property type="match status" value="1"/>
</dbReference>
<dbReference type="GO" id="GO:0004591">
    <property type="term" value="F:oxoglutarate dehydrogenase (succinyl-transferring) activity"/>
    <property type="evidence" value="ECO:0007669"/>
    <property type="project" value="UniProtKB-EC"/>
</dbReference>
<proteinExistence type="inferred from homology"/>
<protein>
    <recommendedName>
        <fullName evidence="6">2-oxoglutarate dehydrogenase E1 component</fullName>
        <ecNumber evidence="5">1.2.4.2</ecNumber>
    </recommendedName>
    <alternativeName>
        <fullName evidence="10">Alpha-ketoglutarate dehydrogenase</fullName>
    </alternativeName>
</protein>
<dbReference type="Gene3D" id="3.40.50.970">
    <property type="match status" value="1"/>
</dbReference>
<dbReference type="PANTHER" id="PTHR23152">
    <property type="entry name" value="2-OXOGLUTARATE DEHYDROGENASE"/>
    <property type="match status" value="1"/>
</dbReference>
<dbReference type="AlphaFoldDB" id="A0A378K3H4"/>
<evidence type="ECO:0000313" key="14">
    <source>
        <dbReference type="EMBL" id="STX63829.1"/>
    </source>
</evidence>
<evidence type="ECO:0000256" key="5">
    <source>
        <dbReference type="ARBA" id="ARBA00012280"/>
    </source>
</evidence>
<comment type="cofactor">
    <cofactor evidence="1">
        <name>thiamine diphosphate</name>
        <dbReference type="ChEBI" id="CHEBI:58937"/>
    </cofactor>
</comment>
<dbReference type="InterPro" id="IPR011603">
    <property type="entry name" value="2oxoglutarate_DH_E1"/>
</dbReference>
<keyword evidence="8" id="KW-0786">Thiamine pyrophosphate</keyword>
<evidence type="ECO:0000313" key="13">
    <source>
        <dbReference type="EMBL" id="KTD34926.1"/>
    </source>
</evidence>
<dbReference type="FunFam" id="3.40.50.970:FF:000014">
    <property type="entry name" value="2-oxoglutarate dehydrogenase E1 component"/>
    <property type="match status" value="1"/>
</dbReference>
<comment type="subunit">
    <text evidence="4">Homodimer. Part of the 2-oxoglutarate dehydrogenase (OGDH) complex composed of E1 (2-oxoglutarate dehydrogenase), E2 (dihydrolipoamide succinyltransferase) and E3 (dihydrolipoamide dehydrogenase); the complex contains multiple copies of the three enzymatic components (E1, E2 and E3).</text>
</comment>
<dbReference type="EMBL" id="UGOG01000001">
    <property type="protein sequence ID" value="STX63829.1"/>
    <property type="molecule type" value="Genomic_DNA"/>
</dbReference>
<dbReference type="FunFam" id="3.40.50.12470:FF:000009">
    <property type="entry name" value="2-oxoglutarate dehydrogenase E1 component"/>
    <property type="match status" value="1"/>
</dbReference>
<dbReference type="PANTHER" id="PTHR23152:SF4">
    <property type="entry name" value="2-OXOADIPATE DEHYDROGENASE COMPLEX COMPONENT E1"/>
    <property type="match status" value="1"/>
</dbReference>
<evidence type="ECO:0000256" key="7">
    <source>
        <dbReference type="ARBA" id="ARBA00023002"/>
    </source>
</evidence>
<sequence length="936" mass="105135">MSSSNLQNEWASSYLSGGSMAYVDSLYEDYLADPNSVSDDWRAIFSALPKTNGADTDVSHREIREYFLQNADKKVSHVVQSADSQQYQVANLINDFRALGHLAADLDPLGMAERTHVPRLELAYHHLADVDKNRSFFAGTSFNGPEMPLAELYKALRETYCRSIGIEYMHISDTEEIEWLQQRMESVRGRPVYNSEKKVTILKDLIAADGLERYLGTRYVGQKRFSLEGGDSLIPMMKEIINKAGTDGVKEVVIGMAHRGRLNVLVNVLGKEPGQLFQEFEGKVKYDRTGDVKYHLGYSSDIKTESGAVLHLALAFNPSHLEIIGPVVEGSVRSRLERRNDLLKKDSVVPVVLHGDAAFAGQGVVMETFNFSQARGYSTGGTIHIVINNQIGFTTSNPLDARSTLYCTDVAKMVQAPVLHVNGDDPEAVVFATQIAFDFRMKFKRDVVIDLVCYRRNGHNEADEPAVTQPMMYKKIKSMRPLRELYAERLINAGILTQTDVNQFVDSYRDILDQGKAVVDVVHEDYEGKYSIDWSAYMNAKWTDKADTTISKTELQTLTKKLNVIPEGFEVHQVVQRLLAEREKMANGEIPMNWGYAETMAYASLLQEGYGVRLSGQDCGRGTFAHRHAVLHDAATGDSFVPLEQISTDPKRSFTVIDSVLSEEAVLAFEYGFASSEPNHLVIWEAQFGDFANGAQVVIDQFISSGEQKWGRLCGLVMMLPHGYEGQGPEHSSARLERYMQLCAQHNIQVCTPTTPAQIFHLLRRQVIRNFRKPLIIMTPKSLLRHKLAVSPLDDLTTGKFYTVIPEIDDLTASKVTKVVLCCGKVYYDLLQMRREKKLNHIAIVRIEQLYPFPKKALLAELDKYPQANEVVWCQEEPQNQGVWFSSQHNMRDCLRPEQTLLYAGREFAAAPAVGSPALHAQQQIALVEQALLGNK</sequence>
<dbReference type="InterPro" id="IPR029061">
    <property type="entry name" value="THDP-binding"/>
</dbReference>
<dbReference type="NCBIfam" id="NF006914">
    <property type="entry name" value="PRK09404.1"/>
    <property type="match status" value="1"/>
</dbReference>
<evidence type="ECO:0000259" key="12">
    <source>
        <dbReference type="SMART" id="SM00861"/>
    </source>
</evidence>
<dbReference type="GO" id="GO:0006096">
    <property type="term" value="P:glycolytic process"/>
    <property type="evidence" value="ECO:0007669"/>
    <property type="project" value="UniProtKB-KW"/>
</dbReference>
<dbReference type="RefSeq" id="WP_028383291.1">
    <property type="nucleotide sequence ID" value="NZ_CAAAJG010000022.1"/>
</dbReference>
<comment type="catalytic activity">
    <reaction evidence="11">
        <text>N(6)-[(R)-lipoyl]-L-lysyl-[protein] + 2-oxoglutarate + H(+) = N(6)-[(R)-S(8)-succinyldihydrolipoyl]-L-lysyl-[protein] + CO2</text>
        <dbReference type="Rhea" id="RHEA:12188"/>
        <dbReference type="Rhea" id="RHEA-COMP:10474"/>
        <dbReference type="Rhea" id="RHEA-COMP:20092"/>
        <dbReference type="ChEBI" id="CHEBI:15378"/>
        <dbReference type="ChEBI" id="CHEBI:16526"/>
        <dbReference type="ChEBI" id="CHEBI:16810"/>
        <dbReference type="ChEBI" id="CHEBI:83099"/>
        <dbReference type="ChEBI" id="CHEBI:83120"/>
        <dbReference type="EC" id="1.2.4.2"/>
    </reaction>
</comment>
<dbReference type="Pfam" id="PF02779">
    <property type="entry name" value="Transket_pyr"/>
    <property type="match status" value="1"/>
</dbReference>
<dbReference type="GO" id="GO:0005829">
    <property type="term" value="C:cytosol"/>
    <property type="evidence" value="ECO:0007669"/>
    <property type="project" value="TreeGrafter"/>
</dbReference>
<evidence type="ECO:0000256" key="10">
    <source>
        <dbReference type="ARBA" id="ARBA00030680"/>
    </source>
</evidence>
<dbReference type="Proteomes" id="UP000254040">
    <property type="component" value="Unassembled WGS sequence"/>
</dbReference>
<dbReference type="GO" id="GO:0045252">
    <property type="term" value="C:oxoglutarate dehydrogenase complex"/>
    <property type="evidence" value="ECO:0007669"/>
    <property type="project" value="TreeGrafter"/>
</dbReference>
<evidence type="ECO:0000256" key="8">
    <source>
        <dbReference type="ARBA" id="ARBA00023052"/>
    </source>
</evidence>
<evidence type="ECO:0000256" key="9">
    <source>
        <dbReference type="ARBA" id="ARBA00023152"/>
    </source>
</evidence>
<dbReference type="InterPro" id="IPR042179">
    <property type="entry name" value="KGD_C_sf"/>
</dbReference>
<dbReference type="NCBIfam" id="TIGR00239">
    <property type="entry name" value="2oxo_dh_E1"/>
    <property type="match status" value="1"/>
</dbReference>
<comment type="similarity">
    <text evidence="3">Belongs to the alpha-ketoglutarate dehydrogenase family.</text>
</comment>
<dbReference type="CDD" id="cd02016">
    <property type="entry name" value="TPP_E1_OGDC_like"/>
    <property type="match status" value="1"/>
</dbReference>
<evidence type="ECO:0000256" key="4">
    <source>
        <dbReference type="ARBA" id="ARBA00011301"/>
    </source>
</evidence>
<dbReference type="EC" id="1.2.4.2" evidence="5"/>
<evidence type="ECO:0000256" key="6">
    <source>
        <dbReference type="ARBA" id="ARBA00013321"/>
    </source>
</evidence>
<dbReference type="SUPFAM" id="SSF52518">
    <property type="entry name" value="Thiamin diphosphate-binding fold (THDP-binding)"/>
    <property type="match status" value="2"/>
</dbReference>
<evidence type="ECO:0000256" key="2">
    <source>
        <dbReference type="ARBA" id="ARBA00003906"/>
    </source>
</evidence>
<reference evidence="13 15" key="1">
    <citation type="submission" date="2015-11" db="EMBL/GenBank/DDBJ databases">
        <title>Genomic analysis of 38 Legionella species identifies large and diverse effector repertoires.</title>
        <authorList>
            <person name="Burstein D."/>
            <person name="Amaro F."/>
            <person name="Zusman T."/>
            <person name="Lifshitz Z."/>
            <person name="Cohen O."/>
            <person name="Gilbert J.A."/>
            <person name="Pupko T."/>
            <person name="Shuman H.A."/>
            <person name="Segal G."/>
        </authorList>
    </citation>
    <scope>NUCLEOTIDE SEQUENCE [LARGE SCALE GENOMIC DNA]</scope>
    <source>
        <strain evidence="13 15">ATCC 43877</strain>
    </source>
</reference>
<name>A0A378K3H4_9GAMM</name>
<dbReference type="InterPro" id="IPR005475">
    <property type="entry name" value="Transketolase-like_Pyr-bd"/>
</dbReference>
<dbReference type="Pfam" id="PF16870">
    <property type="entry name" value="OxoGdeHyase_C"/>
    <property type="match status" value="1"/>
</dbReference>
<dbReference type="InterPro" id="IPR001017">
    <property type="entry name" value="DH_E1"/>
</dbReference>
<evidence type="ECO:0000256" key="3">
    <source>
        <dbReference type="ARBA" id="ARBA00006936"/>
    </source>
</evidence>
<reference evidence="14 16" key="2">
    <citation type="submission" date="2018-06" db="EMBL/GenBank/DDBJ databases">
        <authorList>
            <consortium name="Pathogen Informatics"/>
            <person name="Doyle S."/>
        </authorList>
    </citation>
    <scope>NUCLEOTIDE SEQUENCE [LARGE SCALE GENOMIC DNA]</scope>
    <source>
        <strain evidence="14 16">NCTC12239</strain>
    </source>
</reference>
<comment type="function">
    <text evidence="2">E1 component of the 2-oxoglutarate dehydrogenase (OGDH) complex which catalyzes the decarboxylation of 2-oxoglutarate, the first step in the conversion of 2-oxoglutarate to succinyl-CoA and CO(2).</text>
</comment>
<dbReference type="Gene3D" id="3.40.50.11610">
    <property type="entry name" value="Multifunctional 2-oxoglutarate metabolism enzyme, C-terminal domain"/>
    <property type="match status" value="1"/>
</dbReference>
<dbReference type="Gene3D" id="1.10.287.1150">
    <property type="entry name" value="TPP helical domain"/>
    <property type="match status" value="1"/>
</dbReference>
<dbReference type="OrthoDB" id="9759785at2"/>
<keyword evidence="7 14" id="KW-0560">Oxidoreductase</keyword>
<dbReference type="Pfam" id="PF16078">
    <property type="entry name" value="2-oxogl_dehyd_N"/>
    <property type="match status" value="1"/>
</dbReference>
<dbReference type="Proteomes" id="UP000054985">
    <property type="component" value="Unassembled WGS sequence"/>
</dbReference>
<dbReference type="NCBIfam" id="NF008907">
    <property type="entry name" value="PRK12270.1"/>
    <property type="match status" value="1"/>
</dbReference>
<keyword evidence="9" id="KW-0324">Glycolysis</keyword>